<evidence type="ECO:0000256" key="1">
    <source>
        <dbReference type="ARBA" id="ARBA00004651"/>
    </source>
</evidence>
<feature type="transmembrane region" description="Helical" evidence="9">
    <location>
        <begin position="72"/>
        <end position="93"/>
    </location>
</feature>
<dbReference type="GO" id="GO:0005283">
    <property type="term" value="F:amino acid:sodium symporter activity"/>
    <property type="evidence" value="ECO:0007669"/>
    <property type="project" value="InterPro"/>
</dbReference>
<dbReference type="PANTHER" id="PTHR30330:SF14">
    <property type="entry name" value="SODIUM_AMINO ACID (ALANINE) SYMPORTER"/>
    <property type="match status" value="1"/>
</dbReference>
<dbReference type="PANTHER" id="PTHR30330">
    <property type="entry name" value="AGSS FAMILY TRANSPORTER, SODIUM-ALANINE"/>
    <property type="match status" value="1"/>
</dbReference>
<feature type="transmembrane region" description="Helical" evidence="9">
    <location>
        <begin position="307"/>
        <end position="329"/>
    </location>
</feature>
<gene>
    <name evidence="10" type="ORF">EPJ80_05120</name>
</gene>
<dbReference type="InterPro" id="IPR001463">
    <property type="entry name" value="Na/Ala_symport"/>
</dbReference>
<dbReference type="RefSeq" id="WP_147758160.1">
    <property type="nucleotide sequence ID" value="NZ_SAXT01000003.1"/>
</dbReference>
<keyword evidence="4 9" id="KW-1003">Cell membrane</keyword>
<feature type="transmembrane region" description="Helical" evidence="9">
    <location>
        <begin position="99"/>
        <end position="116"/>
    </location>
</feature>
<feature type="transmembrane region" description="Helical" evidence="9">
    <location>
        <begin position="152"/>
        <end position="171"/>
    </location>
</feature>
<sequence length="466" mass="49684">MDIISSIVGKINGFLWDFALLFLLCGTGIYFTIRLKFVQIAKFKDGWDRTFGNLSLRGKAADKEGMSSFQSLATAIAAQVGTGNLAGAATALIAGGPGAIFWMWLSAFFGMATIFVEASLGQQYKTVTESGNAIGGPAYYIKAAFKGPFGKFLAGLFAIFIILALGFMGNMVQSNSISGAFVNAFPQIKPIYIGIACALVAAFIFIGGLKRIASFAEKTVPIMALFYIIGSVIILIMNIKNLPSSIVLIFTSAFNPQAVIGGGLGIGVQQAMRYGVARGLFSNEAGMGSTPHAHALAKVKHPCEQGVVAMIGVFFDTFIVVTLTALVILSSDILQTKIYPLDTVSAIPETLKGVGLPQAAFSNGFGFFGVVFVAVCLLFFAFTTIIGWYFFGEQNVKYLFGEKAVKVYAVLVVGFILLGSVLKVDLVWDLADCFNGLMVIPNLLGILALSGIVGTLFKEYNNLNKK</sequence>
<keyword evidence="3 9" id="KW-0813">Transport</keyword>
<dbReference type="GO" id="GO:0005886">
    <property type="term" value="C:plasma membrane"/>
    <property type="evidence" value="ECO:0007669"/>
    <property type="project" value="UniProtKB-SubCell"/>
</dbReference>
<dbReference type="FunFam" id="1.20.1740.10:FF:000004">
    <property type="entry name" value="Sodium:alanine symporter family protein"/>
    <property type="match status" value="1"/>
</dbReference>
<dbReference type="PRINTS" id="PR00175">
    <property type="entry name" value="NAALASMPORT"/>
</dbReference>
<dbReference type="Pfam" id="PF01235">
    <property type="entry name" value="Na_Ala_symp"/>
    <property type="match status" value="1"/>
</dbReference>
<evidence type="ECO:0000256" key="4">
    <source>
        <dbReference type="ARBA" id="ARBA00022475"/>
    </source>
</evidence>
<evidence type="ECO:0000256" key="3">
    <source>
        <dbReference type="ARBA" id="ARBA00022448"/>
    </source>
</evidence>
<dbReference type="AlphaFoldDB" id="A0A5C8CJF1"/>
<reference evidence="10 11" key="1">
    <citation type="journal article" date="1992" name="Lakartidningen">
        <title>[Penicillin V and not amoxicillin is the first choice preparation in acute otitis].</title>
        <authorList>
            <person name="Kamme C."/>
            <person name="Lundgren K."/>
            <person name="Prellner K."/>
        </authorList>
    </citation>
    <scope>NUCLEOTIDE SEQUENCE [LARGE SCALE GENOMIC DNA]</scope>
    <source>
        <strain evidence="10 11">W1</strain>
    </source>
</reference>
<keyword evidence="7 9" id="KW-1133">Transmembrane helix</keyword>
<keyword evidence="6 9" id="KW-0769">Symport</keyword>
<dbReference type="EMBL" id="SAXT01000003">
    <property type="protein sequence ID" value="TXJ12978.1"/>
    <property type="molecule type" value="Genomic_DNA"/>
</dbReference>
<evidence type="ECO:0000313" key="11">
    <source>
        <dbReference type="Proteomes" id="UP000325116"/>
    </source>
</evidence>
<proteinExistence type="inferred from homology"/>
<feature type="transmembrane region" description="Helical" evidence="9">
    <location>
        <begin position="191"/>
        <end position="209"/>
    </location>
</feature>
<name>A0A5C8CJF1_9SPIR</name>
<dbReference type="NCBIfam" id="TIGR00835">
    <property type="entry name" value="agcS"/>
    <property type="match status" value="1"/>
</dbReference>
<feature type="transmembrane region" description="Helical" evidence="9">
    <location>
        <begin position="434"/>
        <end position="457"/>
    </location>
</feature>
<evidence type="ECO:0000256" key="2">
    <source>
        <dbReference type="ARBA" id="ARBA00009261"/>
    </source>
</evidence>
<evidence type="ECO:0000256" key="9">
    <source>
        <dbReference type="RuleBase" id="RU363064"/>
    </source>
</evidence>
<accession>A0A5C8CJF1</accession>
<organism evidence="10 11">
    <name type="scientific">Brachyspira aalborgi</name>
    <dbReference type="NCBI Taxonomy" id="29522"/>
    <lineage>
        <taxon>Bacteria</taxon>
        <taxon>Pseudomonadati</taxon>
        <taxon>Spirochaetota</taxon>
        <taxon>Spirochaetia</taxon>
        <taxon>Brachyspirales</taxon>
        <taxon>Brachyspiraceae</taxon>
        <taxon>Brachyspira</taxon>
    </lineage>
</organism>
<protein>
    <submittedName>
        <fullName evidence="10">Sodium:alanine symporter family protein</fullName>
    </submittedName>
</protein>
<evidence type="ECO:0000256" key="5">
    <source>
        <dbReference type="ARBA" id="ARBA00022692"/>
    </source>
</evidence>
<evidence type="ECO:0000256" key="6">
    <source>
        <dbReference type="ARBA" id="ARBA00022847"/>
    </source>
</evidence>
<feature type="transmembrane region" description="Helical" evidence="9">
    <location>
        <begin position="221"/>
        <end position="239"/>
    </location>
</feature>
<evidence type="ECO:0000256" key="8">
    <source>
        <dbReference type="ARBA" id="ARBA00023136"/>
    </source>
</evidence>
<feature type="transmembrane region" description="Helical" evidence="9">
    <location>
        <begin position="245"/>
        <end position="268"/>
    </location>
</feature>
<comment type="similarity">
    <text evidence="2 9">Belongs to the alanine or glycine:cation symporter (AGCS) (TC 2.A.25) family.</text>
</comment>
<evidence type="ECO:0000256" key="7">
    <source>
        <dbReference type="ARBA" id="ARBA00022989"/>
    </source>
</evidence>
<feature type="transmembrane region" description="Helical" evidence="9">
    <location>
        <begin position="365"/>
        <end position="392"/>
    </location>
</feature>
<dbReference type="Proteomes" id="UP000325116">
    <property type="component" value="Unassembled WGS sequence"/>
</dbReference>
<feature type="transmembrane region" description="Helical" evidence="9">
    <location>
        <begin position="404"/>
        <end position="422"/>
    </location>
</feature>
<evidence type="ECO:0000313" key="10">
    <source>
        <dbReference type="EMBL" id="TXJ12978.1"/>
    </source>
</evidence>
<keyword evidence="5 9" id="KW-0812">Transmembrane</keyword>
<comment type="caution">
    <text evidence="10">The sequence shown here is derived from an EMBL/GenBank/DDBJ whole genome shotgun (WGS) entry which is preliminary data.</text>
</comment>
<feature type="transmembrane region" description="Helical" evidence="9">
    <location>
        <begin position="14"/>
        <end position="33"/>
    </location>
</feature>
<comment type="subcellular location">
    <subcellularLocation>
        <location evidence="1 9">Cell membrane</location>
        <topology evidence="1 9">Multi-pass membrane protein</topology>
    </subcellularLocation>
</comment>
<dbReference type="PROSITE" id="PS00873">
    <property type="entry name" value="NA_ALANINE_SYMP"/>
    <property type="match status" value="1"/>
</dbReference>
<dbReference type="Gene3D" id="1.20.1740.10">
    <property type="entry name" value="Amino acid/polyamine transporter I"/>
    <property type="match status" value="1"/>
</dbReference>
<keyword evidence="8 9" id="KW-0472">Membrane</keyword>